<comment type="caution">
    <text evidence="2">The sequence shown here is derived from an EMBL/GenBank/DDBJ whole genome shotgun (WGS) entry which is preliminary data.</text>
</comment>
<sequence length="524" mass="56810">MTQQSPPPPHLDPPFRGYIETTFDALLVFEAARRGMIPRVTRRLIERERGMVQSGAVFVFDEHESGIKRWTDGLIWSPSRILGNFLVYRETDKRANPPPTPMSNNANSTSPSQTSPAGTPGALNRNRSASDAQGMSRHRERQLVGSLTNSHKFKEGGLVKKTMSVTVNGFAQHMISYYTCEDVLAGKLRCPSSIPELAALEISPEYLHKQNFRFPPMIEVGPDGVPRYRGEPEEPSSPQSPVSTISMHSSFPPGDMYDPYSAPVPMQSPSQRHRSVTVPMPIPMPPSGGQYGGGYMDQNMYPPGGRPGSSSSIQSGMSPPNPISGPLRPQSSSRRYEAFGPPNASPRQTSGQMQEHARRTSQQIYYPGPSGQGYDVKPNIHQGGYSYQPPSTAPGAFADFYGASQSMPGYPAPPPHAAGQQSYSWGSSAQSRLLPTRPEIPSTAISQVSSNQNGPQDGQNQFHPSQNSTSGPTTSGSVQENAGGGQWNGHVQGWEHHGHPTHPTQGQFVGSIGEEWRPGQSLAS</sequence>
<evidence type="ECO:0008006" key="4">
    <source>
        <dbReference type="Google" id="ProtNLM"/>
    </source>
</evidence>
<feature type="region of interest" description="Disordered" evidence="1">
    <location>
        <begin position="227"/>
        <end position="524"/>
    </location>
</feature>
<gene>
    <name evidence="2" type="ORF">M231_05438</name>
</gene>
<feature type="region of interest" description="Disordered" evidence="1">
    <location>
        <begin position="92"/>
        <end position="149"/>
    </location>
</feature>
<dbReference type="InterPro" id="IPR018608">
    <property type="entry name" value="Gti1/Pac2"/>
</dbReference>
<keyword evidence="3" id="KW-1185">Reference proteome</keyword>
<evidence type="ECO:0000313" key="2">
    <source>
        <dbReference type="EMBL" id="RXK37296.1"/>
    </source>
</evidence>
<feature type="compositionally biased region" description="Low complexity" evidence="1">
    <location>
        <begin position="308"/>
        <end position="318"/>
    </location>
</feature>
<dbReference type="PANTHER" id="PTHR28027">
    <property type="entry name" value="TRANSCRIPTIONAL REGULATOR MIT1"/>
    <property type="match status" value="1"/>
</dbReference>
<dbReference type="Pfam" id="PF09729">
    <property type="entry name" value="Gti1_Pac2"/>
    <property type="match status" value="1"/>
</dbReference>
<dbReference type="OrthoDB" id="5572844at2759"/>
<feature type="compositionally biased region" description="Polar residues" evidence="1">
    <location>
        <begin position="443"/>
        <end position="480"/>
    </location>
</feature>
<dbReference type="Proteomes" id="UP000289152">
    <property type="component" value="Unassembled WGS sequence"/>
</dbReference>
<protein>
    <recommendedName>
        <fullName evidence="4">cAMP-independent regulatory protein</fullName>
    </recommendedName>
</protein>
<dbReference type="GO" id="GO:0003677">
    <property type="term" value="F:DNA binding"/>
    <property type="evidence" value="ECO:0007669"/>
    <property type="project" value="TreeGrafter"/>
</dbReference>
<reference evidence="2 3" key="1">
    <citation type="submission" date="2016-06" db="EMBL/GenBank/DDBJ databases">
        <title>Evolution of pathogenesis and genome organization in the Tremellales.</title>
        <authorList>
            <person name="Cuomo C."/>
            <person name="Litvintseva A."/>
            <person name="Heitman J."/>
            <person name="Chen Y."/>
            <person name="Sun S."/>
            <person name="Springer D."/>
            <person name="Dromer F."/>
            <person name="Young S."/>
            <person name="Zeng Q."/>
            <person name="Chapman S."/>
            <person name="Gujja S."/>
            <person name="Saif S."/>
            <person name="Birren B."/>
        </authorList>
    </citation>
    <scope>NUCLEOTIDE SEQUENCE [LARGE SCALE GENOMIC DNA]</scope>
    <source>
        <strain evidence="2 3">ATCC 28783</strain>
    </source>
</reference>
<organism evidence="2 3">
    <name type="scientific">Tremella mesenterica</name>
    <name type="common">Jelly fungus</name>
    <dbReference type="NCBI Taxonomy" id="5217"/>
    <lineage>
        <taxon>Eukaryota</taxon>
        <taxon>Fungi</taxon>
        <taxon>Dikarya</taxon>
        <taxon>Basidiomycota</taxon>
        <taxon>Agaricomycotina</taxon>
        <taxon>Tremellomycetes</taxon>
        <taxon>Tremellales</taxon>
        <taxon>Tremellaceae</taxon>
        <taxon>Tremella</taxon>
    </lineage>
</organism>
<dbReference type="PANTHER" id="PTHR28027:SF2">
    <property type="entry name" value="TRANSCRIPTIONAL REGULATOR MIT1"/>
    <property type="match status" value="1"/>
</dbReference>
<dbReference type="AlphaFoldDB" id="A0A4Q1BI81"/>
<proteinExistence type="predicted"/>
<name>A0A4Q1BI81_TREME</name>
<dbReference type="VEuPathDB" id="FungiDB:TREMEDRAFT_74332"/>
<evidence type="ECO:0000256" key="1">
    <source>
        <dbReference type="SAM" id="MobiDB-lite"/>
    </source>
</evidence>
<dbReference type="InParanoid" id="A0A4Q1BI81"/>
<feature type="compositionally biased region" description="Polar residues" evidence="1">
    <location>
        <begin position="102"/>
        <end position="117"/>
    </location>
</feature>
<accession>A0A4Q1BI81</accession>
<evidence type="ECO:0000313" key="3">
    <source>
        <dbReference type="Proteomes" id="UP000289152"/>
    </source>
</evidence>
<feature type="compositionally biased region" description="Polar residues" evidence="1">
    <location>
        <begin position="419"/>
        <end position="433"/>
    </location>
</feature>
<dbReference type="EMBL" id="SDIL01000072">
    <property type="protein sequence ID" value="RXK37296.1"/>
    <property type="molecule type" value="Genomic_DNA"/>
</dbReference>